<proteinExistence type="predicted"/>
<protein>
    <submittedName>
        <fullName evidence="2">Uncharacterized protein</fullName>
    </submittedName>
</protein>
<keyword evidence="3" id="KW-1185">Reference proteome</keyword>
<dbReference type="EMBL" id="BPLR01019713">
    <property type="protein sequence ID" value="GIX71049.1"/>
    <property type="molecule type" value="Genomic_DNA"/>
</dbReference>
<gene>
    <name evidence="2" type="ORF">CEXT_792401</name>
</gene>
<dbReference type="Proteomes" id="UP001054945">
    <property type="component" value="Unassembled WGS sequence"/>
</dbReference>
<evidence type="ECO:0000313" key="2">
    <source>
        <dbReference type="EMBL" id="GIX71049.1"/>
    </source>
</evidence>
<accession>A0AAV4MF11</accession>
<comment type="caution">
    <text evidence="2">The sequence shown here is derived from an EMBL/GenBank/DDBJ whole genome shotgun (WGS) entry which is preliminary data.</text>
</comment>
<feature type="compositionally biased region" description="Basic residues" evidence="1">
    <location>
        <begin position="59"/>
        <end position="69"/>
    </location>
</feature>
<feature type="compositionally biased region" description="Basic and acidic residues" evidence="1">
    <location>
        <begin position="39"/>
        <end position="48"/>
    </location>
</feature>
<reference evidence="2 3" key="1">
    <citation type="submission" date="2021-06" db="EMBL/GenBank/DDBJ databases">
        <title>Caerostris extrusa draft genome.</title>
        <authorList>
            <person name="Kono N."/>
            <person name="Arakawa K."/>
        </authorList>
    </citation>
    <scope>NUCLEOTIDE SEQUENCE [LARGE SCALE GENOMIC DNA]</scope>
</reference>
<evidence type="ECO:0000256" key="1">
    <source>
        <dbReference type="SAM" id="MobiDB-lite"/>
    </source>
</evidence>
<sequence>MGKKNIPDGEYMVRKGQQLFPVRSIRGRGVMKGPLSQEPLRRVREKPYSRTSVASFRRPYQKRRLVRQE</sequence>
<organism evidence="2 3">
    <name type="scientific">Caerostris extrusa</name>
    <name type="common">Bark spider</name>
    <name type="synonym">Caerostris bankana</name>
    <dbReference type="NCBI Taxonomy" id="172846"/>
    <lineage>
        <taxon>Eukaryota</taxon>
        <taxon>Metazoa</taxon>
        <taxon>Ecdysozoa</taxon>
        <taxon>Arthropoda</taxon>
        <taxon>Chelicerata</taxon>
        <taxon>Arachnida</taxon>
        <taxon>Araneae</taxon>
        <taxon>Araneomorphae</taxon>
        <taxon>Entelegynae</taxon>
        <taxon>Araneoidea</taxon>
        <taxon>Araneidae</taxon>
        <taxon>Caerostris</taxon>
    </lineage>
</organism>
<name>A0AAV4MF11_CAEEX</name>
<evidence type="ECO:0000313" key="3">
    <source>
        <dbReference type="Proteomes" id="UP001054945"/>
    </source>
</evidence>
<dbReference type="AlphaFoldDB" id="A0AAV4MF11"/>
<feature type="region of interest" description="Disordered" evidence="1">
    <location>
        <begin position="30"/>
        <end position="69"/>
    </location>
</feature>